<proteinExistence type="predicted"/>
<sequence>MPNYLPPSNLSTSDSMESTEPPYPTVEIVRPPPQVTGEAPDHRNILQEMTFHRIHSRLLEIDCKMSRLESKFYESFSRLESSVAKCHQTIELVNESLGRLGRNGTLYGSAEPPPPREMVLNLKFGRKEHKQLIHTIHQATNPGGTSSLSEQVMSNPSSSYNGCVIARKQSGLLTRIKNQVRSAFSVPCIVTPTFVVYPPPATPTPLTSGSTMGTMVTQGPINNQASHFGS</sequence>
<reference evidence="3" key="1">
    <citation type="journal article" date="2015" name="Proc. Natl. Acad. Sci. U.S.A.">
        <title>Genome sequence of the Asian Tiger mosquito, Aedes albopictus, reveals insights into its biology, genetics, and evolution.</title>
        <authorList>
            <person name="Chen X.G."/>
            <person name="Jiang X."/>
            <person name="Gu J."/>
            <person name="Xu M."/>
            <person name="Wu Y."/>
            <person name="Deng Y."/>
            <person name="Zhang C."/>
            <person name="Bonizzoni M."/>
            <person name="Dermauw W."/>
            <person name="Vontas J."/>
            <person name="Armbruster P."/>
            <person name="Huang X."/>
            <person name="Yang Y."/>
            <person name="Zhang H."/>
            <person name="He W."/>
            <person name="Peng H."/>
            <person name="Liu Y."/>
            <person name="Wu K."/>
            <person name="Chen J."/>
            <person name="Lirakis M."/>
            <person name="Topalis P."/>
            <person name="Van Leeuwen T."/>
            <person name="Hall A.B."/>
            <person name="Jiang X."/>
            <person name="Thorpe C."/>
            <person name="Mueller R.L."/>
            <person name="Sun C."/>
            <person name="Waterhouse R.M."/>
            <person name="Yan G."/>
            <person name="Tu Z.J."/>
            <person name="Fang X."/>
            <person name="James A.A."/>
        </authorList>
    </citation>
    <scope>NUCLEOTIDE SEQUENCE [LARGE SCALE GENOMIC DNA]</scope>
    <source>
        <strain evidence="3">Foshan</strain>
    </source>
</reference>
<dbReference type="Proteomes" id="UP000069940">
    <property type="component" value="Unassembled WGS sequence"/>
</dbReference>
<reference evidence="2" key="2">
    <citation type="submission" date="2025-05" db="UniProtKB">
        <authorList>
            <consortium name="EnsemblMetazoa"/>
        </authorList>
    </citation>
    <scope>IDENTIFICATION</scope>
    <source>
        <strain evidence="2">Foshan</strain>
    </source>
</reference>
<dbReference type="GeneID" id="109409766"/>
<evidence type="ECO:0000313" key="2">
    <source>
        <dbReference type="EnsemblMetazoa" id="AALFPA23_016222.P23640"/>
    </source>
</evidence>
<keyword evidence="3" id="KW-1185">Reference proteome</keyword>
<organism evidence="2 3">
    <name type="scientific">Aedes albopictus</name>
    <name type="common">Asian tiger mosquito</name>
    <name type="synonym">Stegomyia albopicta</name>
    <dbReference type="NCBI Taxonomy" id="7160"/>
    <lineage>
        <taxon>Eukaryota</taxon>
        <taxon>Metazoa</taxon>
        <taxon>Ecdysozoa</taxon>
        <taxon>Arthropoda</taxon>
        <taxon>Hexapoda</taxon>
        <taxon>Insecta</taxon>
        <taxon>Pterygota</taxon>
        <taxon>Neoptera</taxon>
        <taxon>Endopterygota</taxon>
        <taxon>Diptera</taxon>
        <taxon>Nematocera</taxon>
        <taxon>Culicoidea</taxon>
        <taxon>Culicidae</taxon>
        <taxon>Culicinae</taxon>
        <taxon>Aedini</taxon>
        <taxon>Aedes</taxon>
        <taxon>Stegomyia</taxon>
    </lineage>
</organism>
<name>A0ABM1Z908_AEDAL</name>
<feature type="region of interest" description="Disordered" evidence="1">
    <location>
        <begin position="1"/>
        <end position="38"/>
    </location>
</feature>
<feature type="compositionally biased region" description="Polar residues" evidence="1">
    <location>
        <begin position="1"/>
        <end position="18"/>
    </location>
</feature>
<dbReference type="EnsemblMetazoa" id="AALFPA23_016222.R23640">
    <property type="protein sequence ID" value="AALFPA23_016222.P23640"/>
    <property type="gene ID" value="AALFPA23_016222"/>
</dbReference>
<accession>A0ABM1Z908</accession>
<evidence type="ECO:0000256" key="1">
    <source>
        <dbReference type="SAM" id="MobiDB-lite"/>
    </source>
</evidence>
<protein>
    <submittedName>
        <fullName evidence="2">Uncharacterized protein</fullName>
    </submittedName>
</protein>
<dbReference type="RefSeq" id="XP_029726096.2">
    <property type="nucleotide sequence ID" value="XM_029870236.2"/>
</dbReference>
<evidence type="ECO:0000313" key="3">
    <source>
        <dbReference type="Proteomes" id="UP000069940"/>
    </source>
</evidence>